<dbReference type="Proteomes" id="UP000251800">
    <property type="component" value="Unassembled WGS sequence"/>
</dbReference>
<feature type="domain" description="Winged helix DNA-binding" evidence="1">
    <location>
        <begin position="2"/>
        <end position="80"/>
    </location>
</feature>
<gene>
    <name evidence="2" type="ORF">DEH80_07495</name>
</gene>
<name>A0A363UMS2_9GAMM</name>
<dbReference type="OrthoDB" id="5521380at2"/>
<evidence type="ECO:0000313" key="2">
    <source>
        <dbReference type="EMBL" id="PWN56717.1"/>
    </source>
</evidence>
<evidence type="ECO:0000259" key="1">
    <source>
        <dbReference type="Pfam" id="PF13601"/>
    </source>
</evidence>
<dbReference type="InterPro" id="IPR036388">
    <property type="entry name" value="WH-like_DNA-bd_sf"/>
</dbReference>
<protein>
    <submittedName>
        <fullName evidence="2">Transcriptional regulator</fullName>
    </submittedName>
</protein>
<proteinExistence type="predicted"/>
<evidence type="ECO:0000313" key="3">
    <source>
        <dbReference type="Proteomes" id="UP000251800"/>
    </source>
</evidence>
<organism evidence="2 3">
    <name type="scientific">Abyssibacter profundi</name>
    <dbReference type="NCBI Taxonomy" id="2182787"/>
    <lineage>
        <taxon>Bacteria</taxon>
        <taxon>Pseudomonadati</taxon>
        <taxon>Pseudomonadota</taxon>
        <taxon>Gammaproteobacteria</taxon>
        <taxon>Chromatiales</taxon>
        <taxon>Oceanococcaceae</taxon>
        <taxon>Abyssibacter</taxon>
    </lineage>
</organism>
<dbReference type="SUPFAM" id="SSF46785">
    <property type="entry name" value="Winged helix' DNA-binding domain"/>
    <property type="match status" value="1"/>
</dbReference>
<reference evidence="2 3" key="1">
    <citation type="submission" date="2018-05" db="EMBL/GenBank/DDBJ databases">
        <title>Abyssibacter profundi OUC007T gen. nov., sp. nov, a marine bacterium isolated from seawater of the Mariana Trench.</title>
        <authorList>
            <person name="Zhou S."/>
        </authorList>
    </citation>
    <scope>NUCLEOTIDE SEQUENCE [LARGE SCALE GENOMIC DNA]</scope>
    <source>
        <strain evidence="2 3">OUC007</strain>
    </source>
</reference>
<dbReference type="EMBL" id="QEQK01000005">
    <property type="protein sequence ID" value="PWN56717.1"/>
    <property type="molecule type" value="Genomic_DNA"/>
</dbReference>
<accession>A0A363UMS2</accession>
<sequence length="82" mass="9249">MRLAIAVLLRQHERINFARFKQVLDTTDGNLGAQLRKLEDAGYVAVDKQFEDRKPVSWYALTDQGRAALKAHVAALQQLLEG</sequence>
<dbReference type="InterPro" id="IPR036390">
    <property type="entry name" value="WH_DNA-bd_sf"/>
</dbReference>
<keyword evidence="3" id="KW-1185">Reference proteome</keyword>
<dbReference type="Gene3D" id="1.10.10.10">
    <property type="entry name" value="Winged helix-like DNA-binding domain superfamily/Winged helix DNA-binding domain"/>
    <property type="match status" value="1"/>
</dbReference>
<dbReference type="Pfam" id="PF13601">
    <property type="entry name" value="HTH_34"/>
    <property type="match status" value="1"/>
</dbReference>
<dbReference type="InterPro" id="IPR027395">
    <property type="entry name" value="WH_DNA-bd_dom"/>
</dbReference>
<dbReference type="PANTHER" id="PTHR37318">
    <property type="entry name" value="BSL7504 PROTEIN"/>
    <property type="match status" value="1"/>
</dbReference>
<dbReference type="PANTHER" id="PTHR37318:SF1">
    <property type="entry name" value="BSL7504 PROTEIN"/>
    <property type="match status" value="1"/>
</dbReference>
<dbReference type="AlphaFoldDB" id="A0A363UMS2"/>
<comment type="caution">
    <text evidence="2">The sequence shown here is derived from an EMBL/GenBank/DDBJ whole genome shotgun (WGS) entry which is preliminary data.</text>
</comment>